<dbReference type="EMBL" id="PYBW01000113">
    <property type="protein sequence ID" value="PYC71022.1"/>
    <property type="molecule type" value="Genomic_DNA"/>
</dbReference>
<feature type="signal peptide" evidence="1">
    <location>
        <begin position="1"/>
        <end position="19"/>
    </location>
</feature>
<evidence type="ECO:0000313" key="3">
    <source>
        <dbReference type="Proteomes" id="UP000248039"/>
    </source>
</evidence>
<accession>A0A2V4NJ82</accession>
<comment type="caution">
    <text evidence="2">The sequence shown here is derived from an EMBL/GenBank/DDBJ whole genome shotgun (WGS) entry which is preliminary data.</text>
</comment>
<sequence length="408" mass="41703">MAAGAAIGLAVLGAVPASADVSVPVTPTELFNNLQACSTDANAPVVTDARLGVDVEGIPATTDPTALWVTEQFQLYPVSDPTQLITGAAPNAYHGNEAGVRLGNGTLVDGGTYAWQARSVDATGAASDWTAPCYLTVDNTSPAQAPTISSPNYPQGKANQGGAPIQLQFGANGVSDVAGYEFSWSGSFGVLGGATIGDHGVPQYQDPFTTSKYVVRADALGGSGTVSLIPPAGLGSYLQLSVVSLDRALNQSPVAYFQIVVKPDGPAVNQQGHSPQFGKPAAYKLTADPGVQAASPVVSFIVQHWGDQGPTTETVPASGNGTAVVTETLNGAYGDMLLVSTTSANGWTSRPTWWTSGYRNTTPTVASDVYLENGSGGGVGVPGTFNFTPKIKSAGVARIPTRSTGARR</sequence>
<proteinExistence type="predicted"/>
<protein>
    <submittedName>
        <fullName evidence="2">Uncharacterized protein</fullName>
    </submittedName>
</protein>
<organism evidence="2 3">
    <name type="scientific">Streptomyces tateyamensis</name>
    <dbReference type="NCBI Taxonomy" id="565073"/>
    <lineage>
        <taxon>Bacteria</taxon>
        <taxon>Bacillati</taxon>
        <taxon>Actinomycetota</taxon>
        <taxon>Actinomycetes</taxon>
        <taxon>Kitasatosporales</taxon>
        <taxon>Streptomycetaceae</taxon>
        <taxon>Streptomyces</taxon>
    </lineage>
</organism>
<dbReference type="AlphaFoldDB" id="A0A2V4NJ82"/>
<evidence type="ECO:0000256" key="1">
    <source>
        <dbReference type="SAM" id="SignalP"/>
    </source>
</evidence>
<keyword evidence="1" id="KW-0732">Signal</keyword>
<gene>
    <name evidence="2" type="ORF">C7C46_26925</name>
</gene>
<keyword evidence="3" id="KW-1185">Reference proteome</keyword>
<name>A0A2V4NJ82_9ACTN</name>
<reference evidence="2 3" key="1">
    <citation type="submission" date="2018-03" db="EMBL/GenBank/DDBJ databases">
        <title>Bioinformatic expansion and discovery of thiopeptide antibiotics.</title>
        <authorList>
            <person name="Schwalen C.J."/>
            <person name="Hudson G.A."/>
            <person name="Mitchell D.A."/>
        </authorList>
    </citation>
    <scope>NUCLEOTIDE SEQUENCE [LARGE SCALE GENOMIC DNA]</scope>
    <source>
        <strain evidence="2 3">ATCC 21389</strain>
    </source>
</reference>
<dbReference type="Proteomes" id="UP000248039">
    <property type="component" value="Unassembled WGS sequence"/>
</dbReference>
<feature type="chain" id="PRO_5016162182" evidence="1">
    <location>
        <begin position="20"/>
        <end position="408"/>
    </location>
</feature>
<evidence type="ECO:0000313" key="2">
    <source>
        <dbReference type="EMBL" id="PYC71022.1"/>
    </source>
</evidence>